<dbReference type="SUPFAM" id="SSF50331">
    <property type="entry name" value="MOP-like"/>
    <property type="match status" value="1"/>
</dbReference>
<dbReference type="Pfam" id="PF00005">
    <property type="entry name" value="ABC_tran"/>
    <property type="match status" value="1"/>
</dbReference>
<dbReference type="PANTHER" id="PTHR42781:SF4">
    <property type="entry name" value="SPERMIDINE_PUTRESCINE IMPORT ATP-BINDING PROTEIN POTA"/>
    <property type="match status" value="1"/>
</dbReference>
<dbReference type="Proteomes" id="UP000266389">
    <property type="component" value="Unassembled WGS sequence"/>
</dbReference>
<dbReference type="InterPro" id="IPR017871">
    <property type="entry name" value="ABC_transporter-like_CS"/>
</dbReference>
<dbReference type="AlphaFoldDB" id="A0A395LZA9"/>
<protein>
    <submittedName>
        <fullName evidence="6">ABC transporter ATP-binding protein</fullName>
    </submittedName>
</protein>
<dbReference type="PANTHER" id="PTHR42781">
    <property type="entry name" value="SPERMIDINE/PUTRESCINE IMPORT ATP-BINDING PROTEIN POTA"/>
    <property type="match status" value="1"/>
</dbReference>
<dbReference type="InterPro" id="IPR008995">
    <property type="entry name" value="Mo/tungstate-bd_C_term_dom"/>
</dbReference>
<evidence type="ECO:0000256" key="1">
    <source>
        <dbReference type="ARBA" id="ARBA00022448"/>
    </source>
</evidence>
<dbReference type="InterPro" id="IPR027417">
    <property type="entry name" value="P-loop_NTPase"/>
</dbReference>
<evidence type="ECO:0000313" key="6">
    <source>
        <dbReference type="EMBL" id="RFM23869.1"/>
    </source>
</evidence>
<proteinExistence type="predicted"/>
<sequence length="239" mass="25994">GEMMALVNLSGLEHRRPASLSGGQQQRVALARAMAVRPKVLLFDEPLSNLDAKLRVALRAEIRRLQKQLGITSIYVTHDQAEAMSLSDRVVVMNAGRVEQASAPAELYARPATRFVADFIGQANFLDVAVERVAGGWAEITLWAHPMRVPAHENVRPGPAALMLRPEAICLAGRAGACAARFQGRVRAVTFLGSAVEYEIETHGQTLTVSDREAVWGGIFAEGELVGWDFAPERGYVIP</sequence>
<evidence type="ECO:0000256" key="2">
    <source>
        <dbReference type="ARBA" id="ARBA00022741"/>
    </source>
</evidence>
<evidence type="ECO:0000259" key="4">
    <source>
        <dbReference type="Pfam" id="PF00005"/>
    </source>
</evidence>
<comment type="caution">
    <text evidence="6">The sequence shown here is derived from an EMBL/GenBank/DDBJ whole genome shotgun (WGS) entry which is preliminary data.</text>
</comment>
<evidence type="ECO:0000259" key="5">
    <source>
        <dbReference type="Pfam" id="PF08402"/>
    </source>
</evidence>
<dbReference type="GO" id="GO:0022857">
    <property type="term" value="F:transmembrane transporter activity"/>
    <property type="evidence" value="ECO:0007669"/>
    <property type="project" value="InterPro"/>
</dbReference>
<keyword evidence="2" id="KW-0547">Nucleotide-binding</keyword>
<dbReference type="SUPFAM" id="SSF52540">
    <property type="entry name" value="P-loop containing nucleoside triphosphate hydrolases"/>
    <property type="match status" value="1"/>
</dbReference>
<evidence type="ECO:0000256" key="3">
    <source>
        <dbReference type="ARBA" id="ARBA00022840"/>
    </source>
</evidence>
<organism evidence="6 7">
    <name type="scientific">Candidatus Thermochlorobacter aerophilus</name>
    <dbReference type="NCBI Taxonomy" id="1868324"/>
    <lineage>
        <taxon>Bacteria</taxon>
        <taxon>Pseudomonadati</taxon>
        <taxon>Chlorobiota</taxon>
        <taxon>Chlorobiia</taxon>
        <taxon>Chlorobiales</taxon>
        <taxon>Candidatus Thermochlorobacteriaceae</taxon>
        <taxon>Candidatus Thermochlorobacter</taxon>
    </lineage>
</organism>
<evidence type="ECO:0000313" key="7">
    <source>
        <dbReference type="Proteomes" id="UP000266389"/>
    </source>
</evidence>
<keyword evidence="3 6" id="KW-0067">ATP-binding</keyword>
<dbReference type="EMBL" id="PHFL01000056">
    <property type="protein sequence ID" value="RFM23869.1"/>
    <property type="molecule type" value="Genomic_DNA"/>
</dbReference>
<dbReference type="Gene3D" id="3.40.50.300">
    <property type="entry name" value="P-loop containing nucleotide triphosphate hydrolases"/>
    <property type="match status" value="1"/>
</dbReference>
<name>A0A395LZA9_9BACT</name>
<dbReference type="InterPro" id="IPR003439">
    <property type="entry name" value="ABC_transporter-like_ATP-bd"/>
</dbReference>
<feature type="non-terminal residue" evidence="6">
    <location>
        <position position="1"/>
    </location>
</feature>
<gene>
    <name evidence="6" type="ORF">D0433_08775</name>
</gene>
<feature type="domain" description="Transport-associated OB type 2" evidence="5">
    <location>
        <begin position="162"/>
        <end position="237"/>
    </location>
</feature>
<dbReference type="InterPro" id="IPR050093">
    <property type="entry name" value="ABC_SmlMolc_Importer"/>
</dbReference>
<dbReference type="GO" id="GO:0005524">
    <property type="term" value="F:ATP binding"/>
    <property type="evidence" value="ECO:0007669"/>
    <property type="project" value="UniProtKB-KW"/>
</dbReference>
<dbReference type="Pfam" id="PF08402">
    <property type="entry name" value="TOBE_2"/>
    <property type="match status" value="1"/>
</dbReference>
<keyword evidence="1" id="KW-0813">Transport</keyword>
<dbReference type="GO" id="GO:0043190">
    <property type="term" value="C:ATP-binding cassette (ABC) transporter complex"/>
    <property type="evidence" value="ECO:0007669"/>
    <property type="project" value="InterPro"/>
</dbReference>
<reference evidence="6 7" key="1">
    <citation type="journal article" date="2011" name="ISME J.">
        <title>Community ecology of hot spring cyanobacterial mats: predominant populations and their functional potential.</title>
        <authorList>
            <person name="Klatt C.G."/>
            <person name="Wood J.M."/>
            <person name="Rusch D.B."/>
            <person name="Bateson M.M."/>
            <person name="Hamamura N."/>
            <person name="Heidelberg J.F."/>
            <person name="Grossman A.R."/>
            <person name="Bhaya D."/>
            <person name="Cohan F.M."/>
            <person name="Kuhl M."/>
            <person name="Bryant D.A."/>
            <person name="Ward D.M."/>
        </authorList>
    </citation>
    <scope>NUCLEOTIDE SEQUENCE [LARGE SCALE GENOMIC DNA]</scope>
    <source>
        <strain evidence="6">OS</strain>
    </source>
</reference>
<dbReference type="Gene3D" id="2.40.50.100">
    <property type="match status" value="1"/>
</dbReference>
<feature type="domain" description="ABC transporter" evidence="4">
    <location>
        <begin position="3"/>
        <end position="47"/>
    </location>
</feature>
<accession>A0A395LZA9</accession>
<dbReference type="GO" id="GO:0016887">
    <property type="term" value="F:ATP hydrolysis activity"/>
    <property type="evidence" value="ECO:0007669"/>
    <property type="project" value="InterPro"/>
</dbReference>
<dbReference type="InterPro" id="IPR013611">
    <property type="entry name" value="Transp-assoc_OB_typ2"/>
</dbReference>
<dbReference type="PROSITE" id="PS00211">
    <property type="entry name" value="ABC_TRANSPORTER_1"/>
    <property type="match status" value="1"/>
</dbReference>